<evidence type="ECO:0000256" key="1">
    <source>
        <dbReference type="ARBA" id="ARBA00004141"/>
    </source>
</evidence>
<dbReference type="EMBL" id="AAGK01000001">
    <property type="protein sequence ID" value="EAN33805.1"/>
    <property type="molecule type" value="Genomic_DNA"/>
</dbReference>
<evidence type="ECO:0000313" key="8">
    <source>
        <dbReference type="Proteomes" id="UP000001949"/>
    </source>
</evidence>
<keyword evidence="3" id="KW-1133">Transmembrane helix</keyword>
<dbReference type="GO" id="GO:0019706">
    <property type="term" value="F:protein-cysteine S-palmitoyltransferase activity"/>
    <property type="evidence" value="ECO:0007669"/>
    <property type="project" value="UniProtKB-EC"/>
</dbReference>
<evidence type="ECO:0000256" key="3">
    <source>
        <dbReference type="ARBA" id="ARBA00022989"/>
    </source>
</evidence>
<keyword evidence="5" id="KW-0808">Transferase</keyword>
<evidence type="ECO:0000259" key="6">
    <source>
        <dbReference type="Pfam" id="PF01529"/>
    </source>
</evidence>
<accession>Q4N8A3</accession>
<comment type="domain">
    <text evidence="5">The DHHC domain is required for palmitoyltransferase activity.</text>
</comment>
<dbReference type="EC" id="2.3.1.225" evidence="5"/>
<comment type="subcellular location">
    <subcellularLocation>
        <location evidence="1">Membrane</location>
        <topology evidence="1">Multi-pass membrane protein</topology>
    </subcellularLocation>
</comment>
<gene>
    <name evidence="7" type="ordered locus">TP01_0569</name>
</gene>
<dbReference type="VEuPathDB" id="PiroplasmaDB:TpMuguga_01g00569"/>
<evidence type="ECO:0000256" key="4">
    <source>
        <dbReference type="ARBA" id="ARBA00023136"/>
    </source>
</evidence>
<keyword evidence="5" id="KW-0012">Acyltransferase</keyword>
<dbReference type="PROSITE" id="PS50216">
    <property type="entry name" value="DHHC"/>
    <property type="match status" value="1"/>
</dbReference>
<proteinExistence type="inferred from homology"/>
<comment type="caution">
    <text evidence="7">The sequence shown here is derived from an EMBL/GenBank/DDBJ whole genome shotgun (WGS) entry which is preliminary data.</text>
</comment>
<dbReference type="GO" id="GO:0016020">
    <property type="term" value="C:membrane"/>
    <property type="evidence" value="ECO:0007669"/>
    <property type="project" value="UniProtKB-SubCell"/>
</dbReference>
<evidence type="ECO:0000313" key="7">
    <source>
        <dbReference type="EMBL" id="EAN33805.1"/>
    </source>
</evidence>
<comment type="catalytic activity">
    <reaction evidence="5">
        <text>L-cysteinyl-[protein] + hexadecanoyl-CoA = S-hexadecanoyl-L-cysteinyl-[protein] + CoA</text>
        <dbReference type="Rhea" id="RHEA:36683"/>
        <dbReference type="Rhea" id="RHEA-COMP:10131"/>
        <dbReference type="Rhea" id="RHEA-COMP:11032"/>
        <dbReference type="ChEBI" id="CHEBI:29950"/>
        <dbReference type="ChEBI" id="CHEBI:57287"/>
        <dbReference type="ChEBI" id="CHEBI:57379"/>
        <dbReference type="ChEBI" id="CHEBI:74151"/>
        <dbReference type="EC" id="2.3.1.225"/>
    </reaction>
</comment>
<reference evidence="7 8" key="1">
    <citation type="journal article" date="2005" name="Science">
        <title>Genome sequence of Theileria parva, a bovine pathogen that transforms lymphocytes.</title>
        <authorList>
            <person name="Gardner M.J."/>
            <person name="Bishop R."/>
            <person name="Shah T."/>
            <person name="de Villiers E.P."/>
            <person name="Carlton J.M."/>
            <person name="Hall N."/>
            <person name="Ren Q."/>
            <person name="Paulsen I.T."/>
            <person name="Pain A."/>
            <person name="Berriman M."/>
            <person name="Wilson R.J.M."/>
            <person name="Sato S."/>
            <person name="Ralph S.A."/>
            <person name="Mann D.J."/>
            <person name="Xiong Z."/>
            <person name="Shallom S.J."/>
            <person name="Weidman J."/>
            <person name="Jiang L."/>
            <person name="Lynn J."/>
            <person name="Weaver B."/>
            <person name="Shoaibi A."/>
            <person name="Domingo A.R."/>
            <person name="Wasawo D."/>
            <person name="Crabtree J."/>
            <person name="Wortman J.R."/>
            <person name="Haas B."/>
            <person name="Angiuoli S.V."/>
            <person name="Creasy T.H."/>
            <person name="Lu C."/>
            <person name="Suh B."/>
            <person name="Silva J.C."/>
            <person name="Utterback T.R."/>
            <person name="Feldblyum T.V."/>
            <person name="Pertea M."/>
            <person name="Allen J."/>
            <person name="Nierman W.C."/>
            <person name="Taracha E.L.N."/>
            <person name="Salzberg S.L."/>
            <person name="White O.R."/>
            <person name="Fitzhugh H.A."/>
            <person name="Morzaria S."/>
            <person name="Venter J.C."/>
            <person name="Fraser C.M."/>
            <person name="Nene V."/>
        </authorList>
    </citation>
    <scope>NUCLEOTIDE SEQUENCE [LARGE SCALE GENOMIC DNA]</scope>
    <source>
        <strain evidence="7 8">Muguga</strain>
    </source>
</reference>
<sequence>MSLGKSVLRNLPVSVSLSPHQSPSCEYCGELCSLYVCRRLRSKLDLEIIVSNTLKTPSRIFSTCIDEWKLDPNNIYDCIERKQNGELRYCRNENCYKPDRAHYCRPLGRNVLKMDHYCPWVLRYGACSKLKLSLGNRSLFTTQLFTTHLIITNKTTIECFSWNSTPKHSYNLGLFHNIQAVLVTYTLVIFCC</sequence>
<name>Q4N8A3_THEPA</name>
<keyword evidence="4" id="KW-0472">Membrane</keyword>
<evidence type="ECO:0000256" key="5">
    <source>
        <dbReference type="RuleBase" id="RU079119"/>
    </source>
</evidence>
<evidence type="ECO:0000256" key="2">
    <source>
        <dbReference type="ARBA" id="ARBA00022692"/>
    </source>
</evidence>
<protein>
    <recommendedName>
        <fullName evidence="5">Palmitoyltransferase</fullName>
        <ecNumber evidence="5">2.3.1.225</ecNumber>
    </recommendedName>
</protein>
<keyword evidence="8" id="KW-1185">Reference proteome</keyword>
<keyword evidence="2" id="KW-0812">Transmembrane</keyword>
<dbReference type="InterPro" id="IPR001594">
    <property type="entry name" value="Palmitoyltrfase_DHHC"/>
</dbReference>
<dbReference type="KEGG" id="tpv:TP01_0569"/>
<dbReference type="Proteomes" id="UP000001949">
    <property type="component" value="Unassembled WGS sequence"/>
</dbReference>
<dbReference type="InParanoid" id="Q4N8A3"/>
<feature type="domain" description="Palmitoyltransferase DHHC" evidence="6">
    <location>
        <begin position="84"/>
        <end position="181"/>
    </location>
</feature>
<organism evidence="7 8">
    <name type="scientific">Theileria parva</name>
    <name type="common">East coast fever infection agent</name>
    <dbReference type="NCBI Taxonomy" id="5875"/>
    <lineage>
        <taxon>Eukaryota</taxon>
        <taxon>Sar</taxon>
        <taxon>Alveolata</taxon>
        <taxon>Apicomplexa</taxon>
        <taxon>Aconoidasida</taxon>
        <taxon>Piroplasmida</taxon>
        <taxon>Theileriidae</taxon>
        <taxon>Theileria</taxon>
    </lineage>
</organism>
<dbReference type="Pfam" id="PF01529">
    <property type="entry name" value="DHHC"/>
    <property type="match status" value="1"/>
</dbReference>
<dbReference type="AlphaFoldDB" id="Q4N8A3"/>
<comment type="similarity">
    <text evidence="5">Belongs to the DHHC palmitoyltransferase family.</text>
</comment>